<dbReference type="AlphaFoldDB" id="V6J2F2"/>
<dbReference type="PROSITE" id="PS50965">
    <property type="entry name" value="NERD"/>
    <property type="match status" value="1"/>
</dbReference>
<accession>V6J2F2</accession>
<gene>
    <name evidence="2" type="ORF">P343_14925</name>
</gene>
<evidence type="ECO:0000313" key="3">
    <source>
        <dbReference type="Proteomes" id="UP000018296"/>
    </source>
</evidence>
<dbReference type="PATRIC" id="fig|1395513.3.peg.3031"/>
<organism evidence="2 3">
    <name type="scientific">Sporolactobacillus laevolacticus DSM 442</name>
    <dbReference type="NCBI Taxonomy" id="1395513"/>
    <lineage>
        <taxon>Bacteria</taxon>
        <taxon>Bacillati</taxon>
        <taxon>Bacillota</taxon>
        <taxon>Bacilli</taxon>
        <taxon>Bacillales</taxon>
        <taxon>Sporolactobacillaceae</taxon>
        <taxon>Sporolactobacillus</taxon>
    </lineage>
</organism>
<dbReference type="EMBL" id="AWTC01000016">
    <property type="protein sequence ID" value="EST10939.1"/>
    <property type="molecule type" value="Genomic_DNA"/>
</dbReference>
<dbReference type="InterPro" id="IPR011528">
    <property type="entry name" value="NERD"/>
</dbReference>
<dbReference type="Pfam" id="PF08378">
    <property type="entry name" value="NERD"/>
    <property type="match status" value="1"/>
</dbReference>
<protein>
    <recommendedName>
        <fullName evidence="1">NERD domain-containing protein</fullName>
    </recommendedName>
</protein>
<dbReference type="STRING" id="1395513.P343_14925"/>
<dbReference type="eggNOG" id="ENOG5031K0D">
    <property type="taxonomic scope" value="Bacteria"/>
</dbReference>
<keyword evidence="3" id="KW-1185">Reference proteome</keyword>
<dbReference type="Proteomes" id="UP000018296">
    <property type="component" value="Unassembled WGS sequence"/>
</dbReference>
<reference evidence="2 3" key="1">
    <citation type="journal article" date="2013" name="Genome Announc.">
        <title>Genome Sequence of Sporolactobacillus laevolacticus DSM442, an Efficient Polymer-Grade D-Lactate Producer from Agricultural Waste Cottonseed as a Nitrogen Source.</title>
        <authorList>
            <person name="Wang H."/>
            <person name="Wang L."/>
            <person name="Ju J."/>
            <person name="Yu B."/>
            <person name="Ma Y."/>
        </authorList>
    </citation>
    <scope>NUCLEOTIDE SEQUENCE [LARGE SCALE GENOMIC DNA]</scope>
    <source>
        <strain evidence="2 3">DSM 442</strain>
    </source>
</reference>
<evidence type="ECO:0000313" key="2">
    <source>
        <dbReference type="EMBL" id="EST10939.1"/>
    </source>
</evidence>
<sequence>MYLKKIEIPYHVYQYEVFIKRLKPGPLRDDLTSLYKRAMAGFRGEQSLDFPLSYLPNDDFFIFHDLRLFDGLHHFQIDFLVLCSRFALILEVKNIIGKLTFDTEFNQLIRELDDTTDVYDDPILQAEYLKTQLGEWLERHYGISIPIVDRVVIASSAQLQVTDLKSDKIKKIVRRAKLKAELLQLNQQFAKDYLSPETMKKIADQLLANHHPRVIKKFTTRLKPDDLIKGVQCPNCGTLSMIRKTRTWYCHSCDRTSKNAHIEALYDYLHIYGPKITNKKCREFLKFNAESTVKKLLHSFSERYEGGTKSRSYFLSKRLLKTR</sequence>
<proteinExistence type="predicted"/>
<comment type="caution">
    <text evidence="2">The sequence shown here is derived from an EMBL/GenBank/DDBJ whole genome shotgun (WGS) entry which is preliminary data.</text>
</comment>
<evidence type="ECO:0000259" key="1">
    <source>
        <dbReference type="PROSITE" id="PS50965"/>
    </source>
</evidence>
<name>V6J2F2_9BACL</name>
<feature type="domain" description="NERD" evidence="1">
    <location>
        <begin position="40"/>
        <end position="156"/>
    </location>
</feature>